<dbReference type="Pfam" id="PF12680">
    <property type="entry name" value="SnoaL_2"/>
    <property type="match status" value="1"/>
</dbReference>
<organism evidence="2 3">
    <name type="scientific">Frateuria aurantia (strain ATCC 33424 / DSM 6220 / KCTC 2777 / LMG 1558 / NBRC 3245 / NCIMB 13370)</name>
    <name type="common">Acetobacter aurantius</name>
    <dbReference type="NCBI Taxonomy" id="767434"/>
    <lineage>
        <taxon>Bacteria</taxon>
        <taxon>Pseudomonadati</taxon>
        <taxon>Pseudomonadota</taxon>
        <taxon>Gammaproteobacteria</taxon>
        <taxon>Lysobacterales</taxon>
        <taxon>Rhodanobacteraceae</taxon>
        <taxon>Frateuria</taxon>
    </lineage>
</organism>
<sequence>MSKELTKAYVAAFNAKDLKAVADMLHDDVVLEDPGVVHIEGKSKVVDAVKAIFDGAAHLSFEAKHIFVDGSASIIEFALDLDGTKLVGTDVMIWSDGKLKELRAYVYAKTA</sequence>
<dbReference type="KEGG" id="fau:Fraau_1015"/>
<dbReference type="InterPro" id="IPR037401">
    <property type="entry name" value="SnoaL-like"/>
</dbReference>
<protein>
    <submittedName>
        <fullName evidence="2">Ketosteroid isomerase-like protein</fullName>
    </submittedName>
</protein>
<accession>H8L2L2</accession>
<gene>
    <name evidence="2" type="ordered locus">Fraau_1015</name>
</gene>
<dbReference type="eggNOG" id="COG4319">
    <property type="taxonomic scope" value="Bacteria"/>
</dbReference>
<dbReference type="RefSeq" id="WP_014402485.1">
    <property type="nucleotide sequence ID" value="NC_017033.1"/>
</dbReference>
<dbReference type="HOGENOM" id="CLU_166053_0_0_6"/>
<dbReference type="InterPro" id="IPR032710">
    <property type="entry name" value="NTF2-like_dom_sf"/>
</dbReference>
<feature type="domain" description="SnoaL-like" evidence="1">
    <location>
        <begin position="7"/>
        <end position="101"/>
    </location>
</feature>
<keyword evidence="2" id="KW-0413">Isomerase</keyword>
<dbReference type="GO" id="GO:0016853">
    <property type="term" value="F:isomerase activity"/>
    <property type="evidence" value="ECO:0007669"/>
    <property type="project" value="UniProtKB-KW"/>
</dbReference>
<reference evidence="2" key="1">
    <citation type="submission" date="2012-02" db="EMBL/GenBank/DDBJ databases">
        <title>The complete genome of Frateuria aurantia DSM 6220.</title>
        <authorList>
            <consortium name="US DOE Joint Genome Institute (JGI-PGF)"/>
            <person name="Lucas S."/>
            <person name="Copeland A."/>
            <person name="Lapidus A."/>
            <person name="Glavina del Rio T."/>
            <person name="Dalin E."/>
            <person name="Tice H."/>
            <person name="Bruce D."/>
            <person name="Goodwin L."/>
            <person name="Pitluck S."/>
            <person name="Peters L."/>
            <person name="Ovchinnikova G."/>
            <person name="Teshima H."/>
            <person name="Kyrpides N."/>
            <person name="Mavromatis K."/>
            <person name="Ivanova N."/>
            <person name="Brettin T."/>
            <person name="Detter J.C."/>
            <person name="Han C."/>
            <person name="Larimer F."/>
            <person name="Land M."/>
            <person name="Hauser L."/>
            <person name="Markowitz V."/>
            <person name="Cheng J.-F."/>
            <person name="Hugenholtz P."/>
            <person name="Woyke T."/>
            <person name="Wu D."/>
            <person name="Brambilla E."/>
            <person name="Klenk H.-P."/>
            <person name="Eisen J.A."/>
        </authorList>
    </citation>
    <scope>NUCLEOTIDE SEQUENCE</scope>
    <source>
        <strain evidence="2">DSM 6220</strain>
    </source>
</reference>
<name>H8L2L2_FRAAD</name>
<evidence type="ECO:0000259" key="1">
    <source>
        <dbReference type="Pfam" id="PF12680"/>
    </source>
</evidence>
<keyword evidence="3" id="KW-1185">Reference proteome</keyword>
<dbReference type="Proteomes" id="UP000005234">
    <property type="component" value="Chromosome"/>
</dbReference>
<dbReference type="STRING" id="767434.Fraau_1015"/>
<dbReference type="AlphaFoldDB" id="H8L2L2"/>
<dbReference type="EMBL" id="CP003350">
    <property type="protein sequence ID" value="AFC85479.1"/>
    <property type="molecule type" value="Genomic_DNA"/>
</dbReference>
<evidence type="ECO:0000313" key="2">
    <source>
        <dbReference type="EMBL" id="AFC85479.1"/>
    </source>
</evidence>
<evidence type="ECO:0000313" key="3">
    <source>
        <dbReference type="Proteomes" id="UP000005234"/>
    </source>
</evidence>
<proteinExistence type="predicted"/>
<dbReference type="SUPFAM" id="SSF54427">
    <property type="entry name" value="NTF2-like"/>
    <property type="match status" value="1"/>
</dbReference>
<dbReference type="OrthoDB" id="1163083at2"/>
<dbReference type="Gene3D" id="3.10.450.50">
    <property type="match status" value="1"/>
</dbReference>